<feature type="compositionally biased region" description="Polar residues" evidence="1">
    <location>
        <begin position="146"/>
        <end position="161"/>
    </location>
</feature>
<dbReference type="KEGG" id="bmei:Spa11_46130"/>
<reference evidence="2 3" key="1">
    <citation type="submission" date="2019-02" db="EMBL/GenBank/DDBJ databases">
        <title>Deep-cultivation of Planctomycetes and their phenomic and genomic characterization uncovers novel biology.</title>
        <authorList>
            <person name="Wiegand S."/>
            <person name="Jogler M."/>
            <person name="Boedeker C."/>
            <person name="Pinto D."/>
            <person name="Vollmers J."/>
            <person name="Rivas-Marin E."/>
            <person name="Kohn T."/>
            <person name="Peeters S.H."/>
            <person name="Heuer A."/>
            <person name="Rast P."/>
            <person name="Oberbeckmann S."/>
            <person name="Bunk B."/>
            <person name="Jeske O."/>
            <person name="Meyerdierks A."/>
            <person name="Storesund J.E."/>
            <person name="Kallscheuer N."/>
            <person name="Luecker S."/>
            <person name="Lage O.M."/>
            <person name="Pohl T."/>
            <person name="Merkel B.J."/>
            <person name="Hornburger P."/>
            <person name="Mueller R.-W."/>
            <person name="Bruemmer F."/>
            <person name="Labrenz M."/>
            <person name="Spormann A.M."/>
            <person name="Op den Camp H."/>
            <person name="Overmann J."/>
            <person name="Amann R."/>
            <person name="Jetten M.S.M."/>
            <person name="Mascher T."/>
            <person name="Medema M.H."/>
            <person name="Devos D.P."/>
            <person name="Kaster A.-K."/>
            <person name="Ovreas L."/>
            <person name="Rohde M."/>
            <person name="Galperin M.Y."/>
            <person name="Jogler C."/>
        </authorList>
    </citation>
    <scope>NUCLEOTIDE SEQUENCE [LARGE SCALE GENOMIC DNA]</scope>
    <source>
        <strain evidence="2 3">Spa11</strain>
    </source>
</reference>
<evidence type="ECO:0000256" key="1">
    <source>
        <dbReference type="SAM" id="MobiDB-lite"/>
    </source>
</evidence>
<gene>
    <name evidence="2" type="ORF">Spa11_46130</name>
</gene>
<evidence type="ECO:0000313" key="3">
    <source>
        <dbReference type="Proteomes" id="UP000316426"/>
    </source>
</evidence>
<accession>A0A518KF29</accession>
<keyword evidence="3" id="KW-1185">Reference proteome</keyword>
<dbReference type="InterPro" id="IPR011990">
    <property type="entry name" value="TPR-like_helical_dom_sf"/>
</dbReference>
<sequence length="806" mass="86115">MKHFGYGRPGVGSAWPYAAELKDEGRGAEGRESTMRRTTVTPTGESSRRHDPLGRWLSGVSRAALLGASVVGAAVLSAQGALAVDLVYDLPEDIVAVASDRPAVDSVLVEKREGSPLEADEATDLEPISDVSEYEPELAEPVDQASPPSTKGAANSAQAEATDSRVAALPDNGAKTLKEAAAPTNGPAAAKFHGVTPGLTTRDQLIVEWGEPQTVADAKGETAGGEVLGYELPPFKQVEALIENDVVAVVRVTLVEKTTVQQMGDRLRLGEIDIVQIADPMSDELLAVAFPEKGLTFLTQSSNQKGSSDDPLKATVTQLVLEPIDARTFVLRSEQRGAHDLKAKLADLQKAVEADPACAQAYWAKAVQHLAAGQSEAANLAAAEAVKLAPSDPAYRLTLAESLRDTAEYDAAVLETRKVLDDQSASDLVRAGAFDLMGRLAAMGDKAIAGKTIDFHNTAITIADKIATSADDSERRMAKDLLVSSHLSVAKEIARRNYNNKAETVAEWIGRASGIAEERIADDGGGLELRLQVARQALEALAQLRPTKDPGPWVTEAKETAEALLAECADPLMRARIHWELGEAYHYAVRIEHVRGDAQQALTYGSYAINELSEGAAPRTTSPAAEMMVGQLYFYLGAVNAVHKQDHAEAVGWYDKGRDVLTAERPQSDFVVPRRDGEELVSMGVSYWSQDQKDLAIELTESGARMMERAVAAGVLDSDNLAVPYGNLATMYKKVENGAKALEYGRLVQSVKSEAPKATLVPGAMPSGSAARQQKAPGASPTAQRRQPNQQQGVRQARVPSKTTTR</sequence>
<dbReference type="AlphaFoldDB" id="A0A518KF29"/>
<feature type="compositionally biased region" description="Polar residues" evidence="1">
    <location>
        <begin position="781"/>
        <end position="794"/>
    </location>
</feature>
<dbReference type="Proteomes" id="UP000316426">
    <property type="component" value="Chromosome"/>
</dbReference>
<feature type="region of interest" description="Disordered" evidence="1">
    <location>
        <begin position="22"/>
        <end position="52"/>
    </location>
</feature>
<feature type="region of interest" description="Disordered" evidence="1">
    <location>
        <begin position="759"/>
        <end position="806"/>
    </location>
</feature>
<dbReference type="Gene3D" id="1.25.40.10">
    <property type="entry name" value="Tetratricopeptide repeat domain"/>
    <property type="match status" value="2"/>
</dbReference>
<dbReference type="SUPFAM" id="SSF48452">
    <property type="entry name" value="TPR-like"/>
    <property type="match status" value="1"/>
</dbReference>
<proteinExistence type="predicted"/>
<feature type="compositionally biased region" description="Basic and acidic residues" evidence="1">
    <location>
        <begin position="22"/>
        <end position="35"/>
    </location>
</feature>
<dbReference type="EMBL" id="CP036349">
    <property type="protein sequence ID" value="QDV76383.1"/>
    <property type="molecule type" value="Genomic_DNA"/>
</dbReference>
<name>A0A518KF29_9BACT</name>
<organism evidence="2 3">
    <name type="scientific">Botrimarina mediterranea</name>
    <dbReference type="NCBI Taxonomy" id="2528022"/>
    <lineage>
        <taxon>Bacteria</taxon>
        <taxon>Pseudomonadati</taxon>
        <taxon>Planctomycetota</taxon>
        <taxon>Planctomycetia</taxon>
        <taxon>Pirellulales</taxon>
        <taxon>Lacipirellulaceae</taxon>
        <taxon>Botrimarina</taxon>
    </lineage>
</organism>
<protein>
    <submittedName>
        <fullName evidence="2">Uncharacterized protein</fullName>
    </submittedName>
</protein>
<evidence type="ECO:0000313" key="2">
    <source>
        <dbReference type="EMBL" id="QDV76383.1"/>
    </source>
</evidence>
<feature type="compositionally biased region" description="Polar residues" evidence="1">
    <location>
        <begin position="36"/>
        <end position="45"/>
    </location>
</feature>
<feature type="region of interest" description="Disordered" evidence="1">
    <location>
        <begin position="134"/>
        <end position="165"/>
    </location>
</feature>